<name>A0A367G1I0_9FIRM</name>
<comment type="caution">
    <text evidence="2">The sequence shown here is derived from an EMBL/GenBank/DDBJ whole genome shotgun (WGS) entry which is preliminary data.</text>
</comment>
<accession>A0A367G1I0</accession>
<evidence type="ECO:0000256" key="1">
    <source>
        <dbReference type="SAM" id="Coils"/>
    </source>
</evidence>
<keyword evidence="1" id="KW-0175">Coiled coil</keyword>
<sequence>MVVGRLTKEMKKAELMEQLTEANEAYLEKISQHMECQYREMQRVEQRIERKKKLIDKKYSVSIKKLKKERKEKLKKIVGRYRRIKEKVREETIDKVDLAEIENIEKGYITLRQFLLNILRERETGKLPNWKERITERSVESEISTDGGAVVSKLRALQYEFTSKFNIVMGQMPDSDVPAYSYLSRGGYIYLTEQNCEFFKLFMGNDEDCEYIEYDIIGCIKSKKVEELDERVKDQIKEGMYSLANNPRTKFEESIIENRLTELFGTGSGKTEEALQSLITMVNEMQSLQCTSEGQRGIFKRVTKALDKCRDKVTEEYRYYMSLYRDEEAVEKFLKSLENKESK</sequence>
<reference evidence="2 3" key="1">
    <citation type="submission" date="2018-03" db="EMBL/GenBank/DDBJ databases">
        <title>Complete genome sequencing of Faecalibacterium prausnitzii strains isolated from the human gut.</title>
        <authorList>
            <person name="Fitzgerald B.C."/>
            <person name="Shkoporov A.N."/>
            <person name="Ross P.R."/>
            <person name="Hill C."/>
        </authorList>
    </citation>
    <scope>NUCLEOTIDE SEQUENCE [LARGE SCALE GENOMIC DNA]</scope>
    <source>
        <strain evidence="2 3">ATCC 27768</strain>
    </source>
</reference>
<protein>
    <submittedName>
        <fullName evidence="2">Uncharacterized protein</fullName>
    </submittedName>
</protein>
<organism evidence="2 3">
    <name type="scientific">Faecalibacterium prausnitzii</name>
    <dbReference type="NCBI Taxonomy" id="853"/>
    <lineage>
        <taxon>Bacteria</taxon>
        <taxon>Bacillati</taxon>
        <taxon>Bacillota</taxon>
        <taxon>Clostridia</taxon>
        <taxon>Eubacteriales</taxon>
        <taxon>Oscillospiraceae</taxon>
        <taxon>Faecalibacterium</taxon>
    </lineage>
</organism>
<dbReference type="Proteomes" id="UP000252378">
    <property type="component" value="Unassembled WGS sequence"/>
</dbReference>
<evidence type="ECO:0000313" key="2">
    <source>
        <dbReference type="EMBL" id="RCH44557.1"/>
    </source>
</evidence>
<dbReference type="EMBL" id="PXUP01000015">
    <property type="protein sequence ID" value="RCH44557.1"/>
    <property type="molecule type" value="Genomic_DNA"/>
</dbReference>
<proteinExistence type="predicted"/>
<feature type="coiled-coil region" evidence="1">
    <location>
        <begin position="27"/>
        <end position="91"/>
    </location>
</feature>
<evidence type="ECO:0000313" key="3">
    <source>
        <dbReference type="Proteomes" id="UP000252378"/>
    </source>
</evidence>
<dbReference type="AlphaFoldDB" id="A0A367G1I0"/>
<gene>
    <name evidence="2" type="ORF">C7J97_10920</name>
</gene>